<dbReference type="OrthoDB" id="10261753at2759"/>
<dbReference type="InterPro" id="IPR002259">
    <property type="entry name" value="Eqnu_transpt"/>
</dbReference>
<feature type="transmembrane region" description="Helical" evidence="7">
    <location>
        <begin position="110"/>
        <end position="132"/>
    </location>
</feature>
<dbReference type="Proteomes" id="UP000054107">
    <property type="component" value="Unassembled WGS sequence"/>
</dbReference>
<evidence type="ECO:0000256" key="2">
    <source>
        <dbReference type="ARBA" id="ARBA00007965"/>
    </source>
</evidence>
<dbReference type="GO" id="GO:0005886">
    <property type="term" value="C:plasma membrane"/>
    <property type="evidence" value="ECO:0007669"/>
    <property type="project" value="TreeGrafter"/>
</dbReference>
<evidence type="ECO:0000256" key="7">
    <source>
        <dbReference type="SAM" id="Phobius"/>
    </source>
</evidence>
<evidence type="ECO:0000256" key="5">
    <source>
        <dbReference type="ARBA" id="ARBA00022989"/>
    </source>
</evidence>
<feature type="transmembrane region" description="Helical" evidence="7">
    <location>
        <begin position="138"/>
        <end position="163"/>
    </location>
</feature>
<comment type="similarity">
    <text evidence="2">Belongs to the SLC29A/ENT transporter (TC 2.A.57) family.</text>
</comment>
<evidence type="ECO:0000256" key="1">
    <source>
        <dbReference type="ARBA" id="ARBA00004141"/>
    </source>
</evidence>
<feature type="transmembrane region" description="Helical" evidence="7">
    <location>
        <begin position="280"/>
        <end position="300"/>
    </location>
</feature>
<organism evidence="8 9">
    <name type="scientific">Parasitella parasitica</name>
    <dbReference type="NCBI Taxonomy" id="35722"/>
    <lineage>
        <taxon>Eukaryota</taxon>
        <taxon>Fungi</taxon>
        <taxon>Fungi incertae sedis</taxon>
        <taxon>Mucoromycota</taxon>
        <taxon>Mucoromycotina</taxon>
        <taxon>Mucoromycetes</taxon>
        <taxon>Mucorales</taxon>
        <taxon>Mucorineae</taxon>
        <taxon>Mucoraceae</taxon>
        <taxon>Parasitella</taxon>
    </lineage>
</organism>
<dbReference type="AlphaFoldDB" id="A0A0B7N136"/>
<evidence type="ECO:0000313" key="9">
    <source>
        <dbReference type="Proteomes" id="UP000054107"/>
    </source>
</evidence>
<evidence type="ECO:0000313" key="8">
    <source>
        <dbReference type="EMBL" id="CEP08844.1"/>
    </source>
</evidence>
<keyword evidence="6 7" id="KW-0472">Membrane</keyword>
<name>A0A0B7N136_9FUNG</name>
<feature type="transmembrane region" description="Helical" evidence="7">
    <location>
        <begin position="312"/>
        <end position="330"/>
    </location>
</feature>
<evidence type="ECO:0000256" key="3">
    <source>
        <dbReference type="ARBA" id="ARBA00022448"/>
    </source>
</evidence>
<keyword evidence="9" id="KW-1185">Reference proteome</keyword>
<dbReference type="GO" id="GO:0005337">
    <property type="term" value="F:nucleoside transmembrane transporter activity"/>
    <property type="evidence" value="ECO:0007669"/>
    <property type="project" value="InterPro"/>
</dbReference>
<sequence>MLKKWKSILFSSNTYLSANDETQREGLLEPEERDVNTVFQSPHAQHKLPLLIYWFSSLLLITSSTRFAGSDYQDSFQNYFSAYFNCSNLITLAVLLWIRQRKNGLKIDPAIPLAVNSVIFLFFAISSLTVPAKTAAVAYFWTTIACMIITGMTTSIIQLTILAETSQMLPKYMQAVMSGQGIAGVSVSLFSLVTTLLFNSQQLDAIATFYYFSSALLVTLIAILGRFALLRQPAYQLLNCHAAVDTIPMTFTMNDDAFRTNTNASTDKSAMWDIITQKSAGYIFTIVYIYMITLALFPSVTVLVRSVNGIDMATFISFHFLLFNIGDWIGRTLPIFISCQRHDVSHDPSYVCCY</sequence>
<feature type="transmembrane region" description="Helical" evidence="7">
    <location>
        <begin position="209"/>
        <end position="229"/>
    </location>
</feature>
<dbReference type="EMBL" id="LN720399">
    <property type="protein sequence ID" value="CEP08844.1"/>
    <property type="molecule type" value="Genomic_DNA"/>
</dbReference>
<dbReference type="PANTHER" id="PTHR10332">
    <property type="entry name" value="EQUILIBRATIVE NUCLEOSIDE TRANSPORTER"/>
    <property type="match status" value="1"/>
</dbReference>
<keyword evidence="5 7" id="KW-1133">Transmembrane helix</keyword>
<accession>A0A0B7N136</accession>
<keyword evidence="4 7" id="KW-0812">Transmembrane</keyword>
<proteinExistence type="inferred from homology"/>
<dbReference type="Pfam" id="PF01733">
    <property type="entry name" value="Nucleoside_tran"/>
    <property type="match status" value="1"/>
</dbReference>
<comment type="subcellular location">
    <subcellularLocation>
        <location evidence="1">Membrane</location>
        <topology evidence="1">Multi-pass membrane protein</topology>
    </subcellularLocation>
</comment>
<dbReference type="PANTHER" id="PTHR10332:SF88">
    <property type="entry name" value="EQUILIBRATIVE NUCLEOSIDE TRANSPORTER 1, ISOFORM A"/>
    <property type="match status" value="1"/>
</dbReference>
<evidence type="ECO:0000256" key="4">
    <source>
        <dbReference type="ARBA" id="ARBA00022692"/>
    </source>
</evidence>
<feature type="transmembrane region" description="Helical" evidence="7">
    <location>
        <begin position="175"/>
        <end position="197"/>
    </location>
</feature>
<keyword evidence="3" id="KW-0813">Transport</keyword>
<feature type="transmembrane region" description="Helical" evidence="7">
    <location>
        <begin position="50"/>
        <end position="68"/>
    </location>
</feature>
<reference evidence="8 9" key="1">
    <citation type="submission" date="2014-09" db="EMBL/GenBank/DDBJ databases">
        <authorList>
            <person name="Ellenberger Sabrina"/>
        </authorList>
    </citation>
    <scope>NUCLEOTIDE SEQUENCE [LARGE SCALE GENOMIC DNA]</scope>
    <source>
        <strain evidence="8 9">CBS 412.66</strain>
    </source>
</reference>
<gene>
    <name evidence="8" type="primary">PARPA_02233.1 scaffold 3493</name>
</gene>
<protein>
    <submittedName>
        <fullName evidence="8">Uncharacterized protein</fullName>
    </submittedName>
</protein>
<evidence type="ECO:0000256" key="6">
    <source>
        <dbReference type="ARBA" id="ARBA00023136"/>
    </source>
</evidence>
<feature type="transmembrane region" description="Helical" evidence="7">
    <location>
        <begin position="80"/>
        <end position="98"/>
    </location>
</feature>